<evidence type="ECO:0000256" key="1">
    <source>
        <dbReference type="ARBA" id="ARBA00008857"/>
    </source>
</evidence>
<accession>A0A853FYW9</accession>
<dbReference type="GO" id="GO:0015074">
    <property type="term" value="P:DNA integration"/>
    <property type="evidence" value="ECO:0007669"/>
    <property type="project" value="UniProtKB-KW"/>
</dbReference>
<organism evidence="4 5">
    <name type="scientific">Parapusillimonas granuli</name>
    <dbReference type="NCBI Taxonomy" id="380911"/>
    <lineage>
        <taxon>Bacteria</taxon>
        <taxon>Pseudomonadati</taxon>
        <taxon>Pseudomonadota</taxon>
        <taxon>Betaproteobacteria</taxon>
        <taxon>Burkholderiales</taxon>
        <taxon>Alcaligenaceae</taxon>
        <taxon>Parapusillimonas</taxon>
    </lineage>
</organism>
<comment type="similarity">
    <text evidence="1">Belongs to the 'phage' integrase family.</text>
</comment>
<feature type="domain" description="Integrase DNA-binding" evidence="3">
    <location>
        <begin position="3"/>
        <end position="89"/>
    </location>
</feature>
<name>A0A853FYW9_9BURK</name>
<dbReference type="InterPro" id="IPR025166">
    <property type="entry name" value="Integrase_DNA_bind_dom"/>
</dbReference>
<dbReference type="Proteomes" id="UP000559809">
    <property type="component" value="Unassembled WGS sequence"/>
</dbReference>
<protein>
    <submittedName>
        <fullName evidence="4">DUF4102 domain-containing protein</fullName>
    </submittedName>
</protein>
<evidence type="ECO:0000256" key="2">
    <source>
        <dbReference type="ARBA" id="ARBA00022908"/>
    </source>
</evidence>
<dbReference type="Pfam" id="PF13356">
    <property type="entry name" value="Arm-DNA-bind_3"/>
    <property type="match status" value="1"/>
</dbReference>
<dbReference type="InterPro" id="IPR050808">
    <property type="entry name" value="Phage_Integrase"/>
</dbReference>
<dbReference type="AlphaFoldDB" id="A0A853FYW9"/>
<dbReference type="PANTHER" id="PTHR30629:SF2">
    <property type="entry name" value="PROPHAGE INTEGRASE INTS-RELATED"/>
    <property type="match status" value="1"/>
</dbReference>
<dbReference type="PANTHER" id="PTHR30629">
    <property type="entry name" value="PROPHAGE INTEGRASE"/>
    <property type="match status" value="1"/>
</dbReference>
<evidence type="ECO:0000259" key="3">
    <source>
        <dbReference type="Pfam" id="PF13356"/>
    </source>
</evidence>
<evidence type="ECO:0000313" key="4">
    <source>
        <dbReference type="EMBL" id="NYT51304.1"/>
    </source>
</evidence>
<reference evidence="4 5" key="1">
    <citation type="submission" date="2020-07" db="EMBL/GenBank/DDBJ databases">
        <title>Taxonomic revisions and descriptions of new bacterial species based on genomic comparisons in the high-G+C-content subgroup of the family Alcaligenaceae.</title>
        <authorList>
            <person name="Szabo A."/>
            <person name="Felfoldi T."/>
        </authorList>
    </citation>
    <scope>NUCLEOTIDE SEQUENCE [LARGE SCALE GENOMIC DNA]</scope>
    <source>
        <strain evidence="4 5">LMG 24012</strain>
    </source>
</reference>
<gene>
    <name evidence="4" type="ORF">H0A72_18495</name>
</gene>
<comment type="caution">
    <text evidence="4">The sequence shown here is derived from an EMBL/GenBank/DDBJ whole genome shotgun (WGS) entry which is preliminary data.</text>
</comment>
<keyword evidence="5" id="KW-1185">Reference proteome</keyword>
<dbReference type="Gene3D" id="3.30.160.390">
    <property type="entry name" value="Integrase, DNA-binding domain"/>
    <property type="match status" value="1"/>
</dbReference>
<dbReference type="InterPro" id="IPR038488">
    <property type="entry name" value="Integrase_DNA-bd_sf"/>
</dbReference>
<proteinExistence type="inferred from homology"/>
<keyword evidence="2" id="KW-0229">DNA integration</keyword>
<sequence>MKLSAKAVETAKPQEKEYMLPDGGKLYLRVQPRGSKSWLFLYYDVAGRRVKLTLGPYPTMSLAAARTVAEQHRLHLSLGQDPRQMKREARHEARRHALATLEVVGREWHAHTANIQEWSDSYGQKIIRQLELHVVIGHPIIPSWDH</sequence>
<dbReference type="EMBL" id="JACCEM010000010">
    <property type="protein sequence ID" value="NYT51304.1"/>
    <property type="molecule type" value="Genomic_DNA"/>
</dbReference>
<evidence type="ECO:0000313" key="5">
    <source>
        <dbReference type="Proteomes" id="UP000559809"/>
    </source>
</evidence>